<dbReference type="Pfam" id="PF05973">
    <property type="entry name" value="Gp49"/>
    <property type="match status" value="1"/>
</dbReference>
<keyword evidence="2" id="KW-1185">Reference proteome</keyword>
<comment type="caution">
    <text evidence="1">The sequence shown here is derived from an EMBL/GenBank/DDBJ whole genome shotgun (WGS) entry which is preliminary data.</text>
</comment>
<gene>
    <name evidence="1" type="ORF">ACFQ21_20600</name>
</gene>
<name>A0ABW3K9L2_9BACT</name>
<dbReference type="EMBL" id="JBHTKA010000007">
    <property type="protein sequence ID" value="MFD1001742.1"/>
    <property type="molecule type" value="Genomic_DNA"/>
</dbReference>
<proteinExistence type="predicted"/>
<reference evidence="2" key="1">
    <citation type="journal article" date="2019" name="Int. J. Syst. Evol. Microbiol.">
        <title>The Global Catalogue of Microorganisms (GCM) 10K type strain sequencing project: providing services to taxonomists for standard genome sequencing and annotation.</title>
        <authorList>
            <consortium name="The Broad Institute Genomics Platform"/>
            <consortium name="The Broad Institute Genome Sequencing Center for Infectious Disease"/>
            <person name="Wu L."/>
            <person name="Ma J."/>
        </authorList>
    </citation>
    <scope>NUCLEOTIDE SEQUENCE [LARGE SCALE GENOMIC DNA]</scope>
    <source>
        <strain evidence="2">CCUG 58938</strain>
    </source>
</reference>
<evidence type="ECO:0000313" key="2">
    <source>
        <dbReference type="Proteomes" id="UP001597112"/>
    </source>
</evidence>
<evidence type="ECO:0000313" key="1">
    <source>
        <dbReference type="EMBL" id="MFD1001742.1"/>
    </source>
</evidence>
<protein>
    <submittedName>
        <fullName evidence="1">Type II toxin-antitoxin system RelE/ParE family toxin</fullName>
    </submittedName>
</protein>
<dbReference type="Proteomes" id="UP001597112">
    <property type="component" value="Unassembled WGS sequence"/>
</dbReference>
<dbReference type="InterPro" id="IPR009241">
    <property type="entry name" value="HigB-like"/>
</dbReference>
<dbReference type="RefSeq" id="WP_377582057.1">
    <property type="nucleotide sequence ID" value="NZ_JBHTKA010000007.1"/>
</dbReference>
<sequence>MRVQSGSDIYRIFCFFDDNNLVVVGHGFQKKTQKTPDKEIERAEKIKRDYYEEKKFNTPQ</sequence>
<organism evidence="1 2">
    <name type="scientific">Ohtaekwangia kribbensis</name>
    <dbReference type="NCBI Taxonomy" id="688913"/>
    <lineage>
        <taxon>Bacteria</taxon>
        <taxon>Pseudomonadati</taxon>
        <taxon>Bacteroidota</taxon>
        <taxon>Cytophagia</taxon>
        <taxon>Cytophagales</taxon>
        <taxon>Fulvivirgaceae</taxon>
        <taxon>Ohtaekwangia</taxon>
    </lineage>
</organism>
<accession>A0ABW3K9L2</accession>